<dbReference type="EMBL" id="UYRT01106681">
    <property type="protein sequence ID" value="VDN44609.1"/>
    <property type="molecule type" value="Genomic_DNA"/>
</dbReference>
<sequence>MCQTSYERTLSKHHSWIVRKCVGVAIQLFVTRDYLLNAIRNEKEAVNEDKIREAIARLVAVMENVYTRVQRIYESRNILDLP</sequence>
<evidence type="ECO:0000313" key="2">
    <source>
        <dbReference type="EMBL" id="VDN44609.1"/>
    </source>
</evidence>
<reference evidence="4" key="1">
    <citation type="submission" date="2016-06" db="UniProtKB">
        <authorList>
            <consortium name="WormBaseParasite"/>
        </authorList>
    </citation>
    <scope>IDENTIFICATION</scope>
</reference>
<evidence type="ECO:0000259" key="1">
    <source>
        <dbReference type="Pfam" id="PF08718"/>
    </source>
</evidence>
<dbReference type="GO" id="GO:1902387">
    <property type="term" value="F:ceramide 1-phosphate binding"/>
    <property type="evidence" value="ECO:0007669"/>
    <property type="project" value="TreeGrafter"/>
</dbReference>
<dbReference type="GO" id="GO:0005829">
    <property type="term" value="C:cytosol"/>
    <property type="evidence" value="ECO:0007669"/>
    <property type="project" value="TreeGrafter"/>
</dbReference>
<name>A0A183EXQ2_9BILA</name>
<dbReference type="PANTHER" id="PTHR10219">
    <property type="entry name" value="GLYCOLIPID TRANSFER PROTEIN-RELATED"/>
    <property type="match status" value="1"/>
</dbReference>
<dbReference type="InterPro" id="IPR014830">
    <property type="entry name" value="Glycolipid_transfer_prot_dom"/>
</dbReference>
<feature type="domain" description="Glycolipid transfer protein" evidence="1">
    <location>
        <begin position="1"/>
        <end position="39"/>
    </location>
</feature>
<organism evidence="4">
    <name type="scientific">Gongylonema pulchrum</name>
    <dbReference type="NCBI Taxonomy" id="637853"/>
    <lineage>
        <taxon>Eukaryota</taxon>
        <taxon>Metazoa</taxon>
        <taxon>Ecdysozoa</taxon>
        <taxon>Nematoda</taxon>
        <taxon>Chromadorea</taxon>
        <taxon>Rhabditida</taxon>
        <taxon>Spirurina</taxon>
        <taxon>Spiruromorpha</taxon>
        <taxon>Spiruroidea</taxon>
        <taxon>Gongylonematidae</taxon>
        <taxon>Gongylonema</taxon>
    </lineage>
</organism>
<dbReference type="Proteomes" id="UP000271098">
    <property type="component" value="Unassembled WGS sequence"/>
</dbReference>
<accession>A0A183EXQ2</accession>
<dbReference type="GO" id="GO:1902388">
    <property type="term" value="F:ceramide 1-phosphate transfer activity"/>
    <property type="evidence" value="ECO:0007669"/>
    <property type="project" value="TreeGrafter"/>
</dbReference>
<dbReference type="Gene3D" id="1.10.3520.10">
    <property type="entry name" value="Glycolipid transfer protein"/>
    <property type="match status" value="1"/>
</dbReference>
<proteinExistence type="predicted"/>
<keyword evidence="3" id="KW-1185">Reference proteome</keyword>
<dbReference type="InterPro" id="IPR036497">
    <property type="entry name" value="GLTP_sf"/>
</dbReference>
<dbReference type="AlphaFoldDB" id="A0A183EXQ2"/>
<dbReference type="OrthoDB" id="116883at2759"/>
<dbReference type="WBParaSite" id="GPUH_0002577301-mRNA-1">
    <property type="protein sequence ID" value="GPUH_0002577301-mRNA-1"/>
    <property type="gene ID" value="GPUH_0002577301"/>
</dbReference>
<gene>
    <name evidence="2" type="ORF">GPUH_LOCUS25743</name>
</gene>
<protein>
    <submittedName>
        <fullName evidence="4">GLTP domain-containing protein</fullName>
    </submittedName>
</protein>
<evidence type="ECO:0000313" key="3">
    <source>
        <dbReference type="Proteomes" id="UP000271098"/>
    </source>
</evidence>
<reference evidence="2 3" key="2">
    <citation type="submission" date="2018-11" db="EMBL/GenBank/DDBJ databases">
        <authorList>
            <consortium name="Pathogen Informatics"/>
        </authorList>
    </citation>
    <scope>NUCLEOTIDE SEQUENCE [LARGE SCALE GENOMIC DNA]</scope>
</reference>
<evidence type="ECO:0000313" key="4">
    <source>
        <dbReference type="WBParaSite" id="GPUH_0002577301-mRNA-1"/>
    </source>
</evidence>
<dbReference type="Pfam" id="PF08718">
    <property type="entry name" value="GLTP"/>
    <property type="match status" value="1"/>
</dbReference>
<dbReference type="PANTHER" id="PTHR10219:SF43">
    <property type="entry name" value="GLYCOLIPID TRANSFER PROTEIN DOMAIN-CONTAINING PROTEIN"/>
    <property type="match status" value="1"/>
</dbReference>
<dbReference type="SUPFAM" id="SSF110004">
    <property type="entry name" value="Glycolipid transfer protein, GLTP"/>
    <property type="match status" value="1"/>
</dbReference>
<dbReference type="GO" id="GO:0016020">
    <property type="term" value="C:membrane"/>
    <property type="evidence" value="ECO:0007669"/>
    <property type="project" value="TreeGrafter"/>
</dbReference>